<proteinExistence type="predicted"/>
<dbReference type="EMBL" id="FODV01000005">
    <property type="protein sequence ID" value="SEO83474.1"/>
    <property type="molecule type" value="Genomic_DNA"/>
</dbReference>
<evidence type="ECO:0000313" key="3">
    <source>
        <dbReference type="Proteomes" id="UP000199126"/>
    </source>
</evidence>
<gene>
    <name evidence="2" type="ORF">SAMN04487948_105389</name>
</gene>
<feature type="domain" description="DUF7129" evidence="1">
    <location>
        <begin position="20"/>
        <end position="54"/>
    </location>
</feature>
<dbReference type="OrthoDB" id="280213at2157"/>
<dbReference type="Pfam" id="PF23455">
    <property type="entry name" value="DUF7129"/>
    <property type="match status" value="1"/>
</dbReference>
<reference evidence="3" key="1">
    <citation type="submission" date="2016-10" db="EMBL/GenBank/DDBJ databases">
        <authorList>
            <person name="Varghese N."/>
            <person name="Submissions S."/>
        </authorList>
    </citation>
    <scope>NUCLEOTIDE SEQUENCE [LARGE SCALE GENOMIC DNA]</scope>
    <source>
        <strain evidence="3">CGMCC 1.10121</strain>
    </source>
</reference>
<evidence type="ECO:0000259" key="1">
    <source>
        <dbReference type="Pfam" id="PF23455"/>
    </source>
</evidence>
<keyword evidence="3" id="KW-1185">Reference proteome</keyword>
<evidence type="ECO:0000313" key="2">
    <source>
        <dbReference type="EMBL" id="SEO83474.1"/>
    </source>
</evidence>
<dbReference type="Proteomes" id="UP000199126">
    <property type="component" value="Unassembled WGS sequence"/>
</dbReference>
<dbReference type="NCBIfam" id="NF033497">
    <property type="entry name" value="rubre_like_arch"/>
    <property type="match status" value="1"/>
</dbReference>
<sequence>MAKNSAPPSEPTETSLEPLSTYECLECGARTEAAHHPPMCERCGGEMQNLSVTRGQ</sequence>
<dbReference type="SUPFAM" id="SSF57802">
    <property type="entry name" value="Rubredoxin-like"/>
    <property type="match status" value="1"/>
</dbReference>
<dbReference type="InterPro" id="IPR055553">
    <property type="entry name" value="DUF7129"/>
</dbReference>
<dbReference type="RefSeq" id="WP_139246603.1">
    <property type="nucleotide sequence ID" value="NZ_FODV01000005.1"/>
</dbReference>
<organism evidence="2 3">
    <name type="scientific">Halogranum amylolyticum</name>
    <dbReference type="NCBI Taxonomy" id="660520"/>
    <lineage>
        <taxon>Archaea</taxon>
        <taxon>Methanobacteriati</taxon>
        <taxon>Methanobacteriota</taxon>
        <taxon>Stenosarchaea group</taxon>
        <taxon>Halobacteria</taxon>
        <taxon>Halobacteriales</taxon>
        <taxon>Haloferacaceae</taxon>
    </lineage>
</organism>
<dbReference type="AlphaFoldDB" id="A0A1H8SYN9"/>
<protein>
    <recommendedName>
        <fullName evidence="1">DUF7129 domain-containing protein</fullName>
    </recommendedName>
</protein>
<name>A0A1H8SYN9_9EURY</name>
<accession>A0A1H8SYN9</accession>